<evidence type="ECO:0000256" key="9">
    <source>
        <dbReference type="ARBA" id="ARBA00023284"/>
    </source>
</evidence>
<evidence type="ECO:0000256" key="2">
    <source>
        <dbReference type="ARBA" id="ARBA00012608"/>
    </source>
</evidence>
<keyword evidence="4 14" id="KW-0285">Flavoprotein</keyword>
<comment type="similarity">
    <text evidence="1 14">Belongs to the class-I pyridine nucleotide-disulfide oxidoreductase family.</text>
</comment>
<feature type="binding site" evidence="12">
    <location>
        <position position="271"/>
    </location>
    <ligand>
        <name>NAD(+)</name>
        <dbReference type="ChEBI" id="CHEBI:57540"/>
    </ligand>
</feature>
<evidence type="ECO:0000256" key="13">
    <source>
        <dbReference type="PIRSR" id="PIRSR000350-4"/>
    </source>
</evidence>
<reference evidence="18" key="1">
    <citation type="submission" date="2018-08" db="EMBL/GenBank/DDBJ databases">
        <authorList>
            <person name="Grouzdev D.S."/>
            <person name="Krutkina M.S."/>
        </authorList>
    </citation>
    <scope>NUCLEOTIDE SEQUENCE [LARGE SCALE GENOMIC DNA]</scope>
    <source>
        <strain evidence="18">4-11</strain>
    </source>
</reference>
<keyword evidence="6 14" id="KW-0560">Oxidoreductase</keyword>
<accession>A0A372MET6</accession>
<feature type="binding site" evidence="12">
    <location>
        <begin position="318"/>
        <end position="321"/>
    </location>
    <ligand>
        <name>FAD</name>
        <dbReference type="ChEBI" id="CHEBI:57692"/>
    </ligand>
</feature>
<feature type="binding site" evidence="12">
    <location>
        <position position="116"/>
    </location>
    <ligand>
        <name>FAD</name>
        <dbReference type="ChEBI" id="CHEBI:57692"/>
    </ligand>
</feature>
<feature type="domain" description="FAD/NAD(P)-binding" evidence="16">
    <location>
        <begin position="7"/>
        <end position="327"/>
    </location>
</feature>
<feature type="binding site" evidence="12">
    <location>
        <position position="312"/>
    </location>
    <ligand>
        <name>FAD</name>
        <dbReference type="ChEBI" id="CHEBI:57692"/>
    </ligand>
</feature>
<proteinExistence type="inferred from homology"/>
<evidence type="ECO:0000259" key="15">
    <source>
        <dbReference type="Pfam" id="PF02852"/>
    </source>
</evidence>
<dbReference type="FunFam" id="3.30.390.30:FF:000001">
    <property type="entry name" value="Dihydrolipoyl dehydrogenase"/>
    <property type="match status" value="1"/>
</dbReference>
<keyword evidence="7 12" id="KW-0520">NAD</keyword>
<name>A0A372MET6_9SPIR</name>
<dbReference type="AlphaFoldDB" id="A0A372MET6"/>
<feature type="binding site" evidence="12">
    <location>
        <position position="53"/>
    </location>
    <ligand>
        <name>FAD</name>
        <dbReference type="ChEBI" id="CHEBI:57692"/>
    </ligand>
</feature>
<dbReference type="Gene3D" id="3.30.390.30">
    <property type="match status" value="1"/>
</dbReference>
<keyword evidence="8" id="KW-1015">Disulfide bond</keyword>
<comment type="cofactor">
    <cofactor evidence="12 14">
        <name>FAD</name>
        <dbReference type="ChEBI" id="CHEBI:57692"/>
    </cofactor>
    <text evidence="12 14">Binds 1 FAD per subunit.</text>
</comment>
<dbReference type="InterPro" id="IPR016156">
    <property type="entry name" value="FAD/NAD-linked_Rdtase_dimer_sf"/>
</dbReference>
<dbReference type="SUPFAM" id="SSF55424">
    <property type="entry name" value="FAD/NAD-linked reductases, dimerisation (C-terminal) domain"/>
    <property type="match status" value="1"/>
</dbReference>
<evidence type="ECO:0000256" key="6">
    <source>
        <dbReference type="ARBA" id="ARBA00023002"/>
    </source>
</evidence>
<dbReference type="InterPro" id="IPR012999">
    <property type="entry name" value="Pyr_OxRdtase_I_AS"/>
</dbReference>
<dbReference type="NCBIfam" id="TIGR01350">
    <property type="entry name" value="lipoamide_DH"/>
    <property type="match status" value="1"/>
</dbReference>
<dbReference type="EMBL" id="QUWK01000010">
    <property type="protein sequence ID" value="RFU94297.1"/>
    <property type="molecule type" value="Genomic_DNA"/>
</dbReference>
<dbReference type="InterPro" id="IPR004099">
    <property type="entry name" value="Pyr_nucl-diS_OxRdtase_dimer"/>
</dbReference>
<evidence type="ECO:0000256" key="3">
    <source>
        <dbReference type="ARBA" id="ARBA00016961"/>
    </source>
</evidence>
<keyword evidence="12" id="KW-0547">Nucleotide-binding</keyword>
<dbReference type="InterPro" id="IPR023753">
    <property type="entry name" value="FAD/NAD-binding_dom"/>
</dbReference>
<evidence type="ECO:0000256" key="12">
    <source>
        <dbReference type="PIRSR" id="PIRSR000350-3"/>
    </source>
</evidence>
<dbReference type="Pfam" id="PF07992">
    <property type="entry name" value="Pyr_redox_2"/>
    <property type="match status" value="1"/>
</dbReference>
<feature type="binding site" evidence="12">
    <location>
        <begin position="181"/>
        <end position="188"/>
    </location>
    <ligand>
        <name>NAD(+)</name>
        <dbReference type="ChEBI" id="CHEBI:57540"/>
    </ligand>
</feature>
<evidence type="ECO:0000256" key="7">
    <source>
        <dbReference type="ARBA" id="ARBA00023027"/>
    </source>
</evidence>
<dbReference type="InterPro" id="IPR001100">
    <property type="entry name" value="Pyr_nuc-diS_OxRdtase"/>
</dbReference>
<evidence type="ECO:0000256" key="5">
    <source>
        <dbReference type="ARBA" id="ARBA00022827"/>
    </source>
</evidence>
<protein>
    <recommendedName>
        <fullName evidence="3 14">Dihydrolipoyl dehydrogenase</fullName>
        <ecNumber evidence="2 14">1.8.1.4</ecNumber>
    </recommendedName>
</protein>
<evidence type="ECO:0000313" key="17">
    <source>
        <dbReference type="EMBL" id="RFU94297.1"/>
    </source>
</evidence>
<dbReference type="InterPro" id="IPR036188">
    <property type="entry name" value="FAD/NAD-bd_sf"/>
</dbReference>
<sequence length="468" mass="49852">MQEKKTDLVVLGGGPGGYSAAFRAADLGRKVTIIEKSSVLGGVCLNVGCIPSKTLLHLAEVIEEAEKLAPLGVSFGKPTFDLEKIRAHRDSVIHTLTSGLDSLYKARKIERIVGVGTFLSDTELMVVTDKEELKLTFEDLIIAVGSRSVQIPGIPYEDERIWDSTKALELTHIPKRLAIIGGGIIGLEVATMYHALGSKITIVEMMDSLIPPADRDLKQPLLKKLKKQYEAIYTSTKVEKVEAKKESLTLHLKGDNAPETIEADAVLVAVGRKANSDGIALENTTIKTNGRGWIEVDKKLRTNVSHVFAIGDVVGDPMLAHKSSHQGKVAAEVASGQASAFTPMGIPSVAYTSPEVAWVGLTETEAKEKGIAFKKGSFPWTANGRALSAVATDGVSKALYDEKTGRLLGAGICGKNAGELISEAVVALEMGAVSEDIALSIHPHPTLSETFAIAAELAEGTATDTLNR</sequence>
<dbReference type="PRINTS" id="PR00411">
    <property type="entry name" value="PNDRDTASEI"/>
</dbReference>
<keyword evidence="5 12" id="KW-0274">FAD</keyword>
<dbReference type="InterPro" id="IPR050151">
    <property type="entry name" value="Class-I_Pyr_Nuc-Dis_Oxidored"/>
</dbReference>
<dbReference type="Gene3D" id="3.50.50.60">
    <property type="entry name" value="FAD/NAD(P)-binding domain"/>
    <property type="match status" value="2"/>
</dbReference>
<evidence type="ECO:0000256" key="8">
    <source>
        <dbReference type="ARBA" id="ARBA00023157"/>
    </source>
</evidence>
<dbReference type="GO" id="GO:0006103">
    <property type="term" value="P:2-oxoglutarate metabolic process"/>
    <property type="evidence" value="ECO:0007669"/>
    <property type="project" value="TreeGrafter"/>
</dbReference>
<reference evidence="17 18" key="2">
    <citation type="submission" date="2018-09" db="EMBL/GenBank/DDBJ databases">
        <title>Genome of Sphaerochaeta halotolerans strain 4-11.</title>
        <authorList>
            <person name="Nazina T.N."/>
            <person name="Sokolova D.S."/>
        </authorList>
    </citation>
    <scope>NUCLEOTIDE SEQUENCE [LARGE SCALE GENOMIC DNA]</scope>
    <source>
        <strain evidence="17 18">4-11</strain>
    </source>
</reference>
<comment type="miscellaneous">
    <text evidence="14">The active site is a redox-active disulfide bond.</text>
</comment>
<dbReference type="PANTHER" id="PTHR22912:SF160">
    <property type="entry name" value="DIHYDROLIPOYL DEHYDROGENASE"/>
    <property type="match status" value="1"/>
</dbReference>
<dbReference type="Pfam" id="PF02852">
    <property type="entry name" value="Pyr_redox_dim"/>
    <property type="match status" value="1"/>
</dbReference>
<organism evidence="17 18">
    <name type="scientific">Sphaerochaeta halotolerans</name>
    <dbReference type="NCBI Taxonomy" id="2293840"/>
    <lineage>
        <taxon>Bacteria</taxon>
        <taxon>Pseudomonadati</taxon>
        <taxon>Spirochaetota</taxon>
        <taxon>Spirochaetia</taxon>
        <taxon>Spirochaetales</taxon>
        <taxon>Sphaerochaetaceae</taxon>
        <taxon>Sphaerochaeta</taxon>
    </lineage>
</organism>
<dbReference type="GO" id="GO:0050660">
    <property type="term" value="F:flavin adenine dinucleotide binding"/>
    <property type="evidence" value="ECO:0007669"/>
    <property type="project" value="InterPro"/>
</dbReference>
<evidence type="ECO:0000256" key="10">
    <source>
        <dbReference type="ARBA" id="ARBA00049187"/>
    </source>
</evidence>
<evidence type="ECO:0000256" key="1">
    <source>
        <dbReference type="ARBA" id="ARBA00007532"/>
    </source>
</evidence>
<dbReference type="Proteomes" id="UP000264002">
    <property type="component" value="Unassembled WGS sequence"/>
</dbReference>
<keyword evidence="9 14" id="KW-0676">Redox-active center</keyword>
<feature type="disulfide bond" description="Redox-active" evidence="13">
    <location>
        <begin position="44"/>
        <end position="49"/>
    </location>
</feature>
<dbReference type="GO" id="GO:0004148">
    <property type="term" value="F:dihydrolipoyl dehydrogenase (NADH) activity"/>
    <property type="evidence" value="ECO:0007669"/>
    <property type="project" value="UniProtKB-EC"/>
</dbReference>
<dbReference type="PANTHER" id="PTHR22912">
    <property type="entry name" value="DISULFIDE OXIDOREDUCTASE"/>
    <property type="match status" value="1"/>
</dbReference>
<dbReference type="PIRSF" id="PIRSF000350">
    <property type="entry name" value="Mercury_reductase_MerA"/>
    <property type="match status" value="1"/>
</dbReference>
<evidence type="ECO:0000259" key="16">
    <source>
        <dbReference type="Pfam" id="PF07992"/>
    </source>
</evidence>
<gene>
    <name evidence="17" type="primary">lpdA</name>
    <name evidence="17" type="ORF">DYP60_09995</name>
</gene>
<comment type="caution">
    <text evidence="17">The sequence shown here is derived from an EMBL/GenBank/DDBJ whole genome shotgun (WGS) entry which is preliminary data.</text>
</comment>
<comment type="catalytic activity">
    <reaction evidence="10 14">
        <text>N(6)-[(R)-dihydrolipoyl]-L-lysyl-[protein] + NAD(+) = N(6)-[(R)-lipoyl]-L-lysyl-[protein] + NADH + H(+)</text>
        <dbReference type="Rhea" id="RHEA:15045"/>
        <dbReference type="Rhea" id="RHEA-COMP:10474"/>
        <dbReference type="Rhea" id="RHEA-COMP:10475"/>
        <dbReference type="ChEBI" id="CHEBI:15378"/>
        <dbReference type="ChEBI" id="CHEBI:57540"/>
        <dbReference type="ChEBI" id="CHEBI:57945"/>
        <dbReference type="ChEBI" id="CHEBI:83099"/>
        <dbReference type="ChEBI" id="CHEBI:83100"/>
        <dbReference type="EC" id="1.8.1.4"/>
    </reaction>
</comment>
<feature type="binding site" evidence="12">
    <location>
        <position position="204"/>
    </location>
    <ligand>
        <name>NAD(+)</name>
        <dbReference type="ChEBI" id="CHEBI:57540"/>
    </ligand>
</feature>
<dbReference type="EC" id="1.8.1.4" evidence="2 14"/>
<dbReference type="RefSeq" id="WP_117330865.1">
    <property type="nucleotide sequence ID" value="NZ_QUWK01000010.1"/>
</dbReference>
<evidence type="ECO:0000313" key="18">
    <source>
        <dbReference type="Proteomes" id="UP000264002"/>
    </source>
</evidence>
<evidence type="ECO:0000256" key="14">
    <source>
        <dbReference type="RuleBase" id="RU003692"/>
    </source>
</evidence>
<dbReference type="SUPFAM" id="SSF51905">
    <property type="entry name" value="FAD/NAD(P)-binding domain"/>
    <property type="match status" value="1"/>
</dbReference>
<evidence type="ECO:0000256" key="4">
    <source>
        <dbReference type="ARBA" id="ARBA00022630"/>
    </source>
</evidence>
<dbReference type="PRINTS" id="PR00368">
    <property type="entry name" value="FADPNR"/>
</dbReference>
<feature type="active site" description="Proton acceptor" evidence="11">
    <location>
        <position position="444"/>
    </location>
</feature>
<dbReference type="OrthoDB" id="9807946at2"/>
<evidence type="ECO:0000256" key="11">
    <source>
        <dbReference type="PIRSR" id="PIRSR000350-2"/>
    </source>
</evidence>
<keyword evidence="18" id="KW-1185">Reference proteome</keyword>
<dbReference type="InterPro" id="IPR006258">
    <property type="entry name" value="Lipoamide_DH"/>
</dbReference>
<feature type="domain" description="Pyridine nucleotide-disulphide oxidoreductase dimerisation" evidence="15">
    <location>
        <begin position="346"/>
        <end position="453"/>
    </location>
</feature>
<dbReference type="PROSITE" id="PS00076">
    <property type="entry name" value="PYRIDINE_REDOX_1"/>
    <property type="match status" value="1"/>
</dbReference>